<reference evidence="1" key="1">
    <citation type="journal article" date="2022" name="G3 (Bethesda)">
        <title>High quality genome of the basidiomycete yeast Dioszegia hungarica PDD-24b-2 isolated from cloud water.</title>
        <authorList>
            <person name="Jarrige D."/>
            <person name="Haridas S."/>
            <person name="Bleykasten-Grosshans C."/>
            <person name="Joly M."/>
            <person name="Nadalig T."/>
            <person name="Sancelme M."/>
            <person name="Vuilleumier S."/>
            <person name="Grigoriev I.V."/>
            <person name="Amato P."/>
            <person name="Bringel F."/>
        </authorList>
    </citation>
    <scope>NUCLEOTIDE SEQUENCE</scope>
    <source>
        <strain evidence="1">PDD-24b-2</strain>
    </source>
</reference>
<sequence>MTRAASASSAVRPYVPYSQVPFGLTFNDTQGGKRIHPFLREDLCIQVVNKTLVPGALINVARCLNNSAPLPAQRNLFNLTTLNVTSNYTGLIAPANQTELCLSGKWHIPKNATDYATRADREISLQKCNATDPKQMWRYGVDARVVNGTGRAYKLSLNNQEQCATVLREQLGSVTTLVLSMMPCLSSVGSQLLVVVNGTSTPREKLPDIPLPGWN</sequence>
<comment type="caution">
    <text evidence="1">The sequence shown here is derived from an EMBL/GenBank/DDBJ whole genome shotgun (WGS) entry which is preliminary data.</text>
</comment>
<evidence type="ECO:0008006" key="3">
    <source>
        <dbReference type="Google" id="ProtNLM"/>
    </source>
</evidence>
<dbReference type="PROSITE" id="PS50231">
    <property type="entry name" value="RICIN_B_LECTIN"/>
    <property type="match status" value="1"/>
</dbReference>
<protein>
    <recommendedName>
        <fullName evidence="3">Ricin B lectin domain-containing protein</fullName>
    </recommendedName>
</protein>
<keyword evidence="2" id="KW-1185">Reference proteome</keyword>
<dbReference type="InterPro" id="IPR035992">
    <property type="entry name" value="Ricin_B-like_lectins"/>
</dbReference>
<dbReference type="AlphaFoldDB" id="A0AA38H516"/>
<organism evidence="1 2">
    <name type="scientific">Dioszegia hungarica</name>
    <dbReference type="NCBI Taxonomy" id="4972"/>
    <lineage>
        <taxon>Eukaryota</taxon>
        <taxon>Fungi</taxon>
        <taxon>Dikarya</taxon>
        <taxon>Basidiomycota</taxon>
        <taxon>Agaricomycotina</taxon>
        <taxon>Tremellomycetes</taxon>
        <taxon>Tremellales</taxon>
        <taxon>Bulleribasidiaceae</taxon>
        <taxon>Dioszegia</taxon>
    </lineage>
</organism>
<evidence type="ECO:0000313" key="1">
    <source>
        <dbReference type="EMBL" id="KAI9634517.1"/>
    </source>
</evidence>
<name>A0AA38H516_9TREE</name>
<gene>
    <name evidence="1" type="ORF">MKK02DRAFT_38048</name>
</gene>
<evidence type="ECO:0000313" key="2">
    <source>
        <dbReference type="Proteomes" id="UP001164286"/>
    </source>
</evidence>
<dbReference type="RefSeq" id="XP_052944294.1">
    <property type="nucleotide sequence ID" value="XM_053089899.1"/>
</dbReference>
<accession>A0AA38H516</accession>
<proteinExistence type="predicted"/>
<dbReference type="EMBL" id="JAKWFO010000007">
    <property type="protein sequence ID" value="KAI9634517.1"/>
    <property type="molecule type" value="Genomic_DNA"/>
</dbReference>
<dbReference type="Proteomes" id="UP001164286">
    <property type="component" value="Unassembled WGS sequence"/>
</dbReference>
<dbReference type="Gene3D" id="2.80.10.50">
    <property type="match status" value="1"/>
</dbReference>
<dbReference type="SUPFAM" id="SSF50370">
    <property type="entry name" value="Ricin B-like lectins"/>
    <property type="match status" value="1"/>
</dbReference>
<dbReference type="GeneID" id="77729104"/>